<proteinExistence type="predicted"/>
<dbReference type="KEGG" id="nfu:107381537"/>
<gene>
    <name evidence="2" type="ORF">G4P62_007281</name>
</gene>
<evidence type="ECO:0000313" key="2">
    <source>
        <dbReference type="EMBL" id="KAF7212225.1"/>
    </source>
</evidence>
<reference evidence="2" key="1">
    <citation type="submission" date="2020-03" db="EMBL/GenBank/DDBJ databases">
        <title>Intra-Species Differences in Population Size shape Life History and Genome Evolution.</title>
        <authorList>
            <person name="Willemsen D."/>
            <person name="Cui R."/>
            <person name="Valenzano D.R."/>
        </authorList>
    </citation>
    <scope>NUCLEOTIDE SEQUENCE</scope>
    <source>
        <strain evidence="2">GRZ</strain>
        <tissue evidence="2">Whole</tissue>
    </source>
</reference>
<comment type="caution">
    <text evidence="2">The sequence shown here is derived from an EMBL/GenBank/DDBJ whole genome shotgun (WGS) entry which is preliminary data.</text>
</comment>
<evidence type="ECO:0000256" key="1">
    <source>
        <dbReference type="SAM" id="MobiDB-lite"/>
    </source>
</evidence>
<accession>A0A9D2Y1H5</accession>
<dbReference type="AlphaFoldDB" id="A0A9D2Y1H5"/>
<dbReference type="EMBL" id="JAAVVJ010000011">
    <property type="protein sequence ID" value="KAF7212225.1"/>
    <property type="molecule type" value="Genomic_DNA"/>
</dbReference>
<feature type="compositionally biased region" description="Polar residues" evidence="1">
    <location>
        <begin position="67"/>
        <end position="98"/>
    </location>
</feature>
<name>A0A9D2Y1H5_NOTFU</name>
<evidence type="ECO:0000313" key="3">
    <source>
        <dbReference type="Proteomes" id="UP000822369"/>
    </source>
</evidence>
<feature type="compositionally biased region" description="Polar residues" evidence="1">
    <location>
        <begin position="40"/>
        <end position="51"/>
    </location>
</feature>
<organism evidence="2 3">
    <name type="scientific">Nothobranchius furzeri</name>
    <name type="common">Turquoise killifish</name>
    <dbReference type="NCBI Taxonomy" id="105023"/>
    <lineage>
        <taxon>Eukaryota</taxon>
        <taxon>Metazoa</taxon>
        <taxon>Chordata</taxon>
        <taxon>Craniata</taxon>
        <taxon>Vertebrata</taxon>
        <taxon>Euteleostomi</taxon>
        <taxon>Actinopterygii</taxon>
        <taxon>Neopterygii</taxon>
        <taxon>Teleostei</taxon>
        <taxon>Neoteleostei</taxon>
        <taxon>Acanthomorphata</taxon>
        <taxon>Ovalentaria</taxon>
        <taxon>Atherinomorphae</taxon>
        <taxon>Cyprinodontiformes</taxon>
        <taxon>Nothobranchiidae</taxon>
        <taxon>Nothobranchius</taxon>
    </lineage>
</organism>
<feature type="compositionally biased region" description="Polar residues" evidence="1">
    <location>
        <begin position="10"/>
        <end position="19"/>
    </location>
</feature>
<sequence length="268" mass="30136">MWDQKKEDQTSPGGNPRIQQHQRDSVPALPPKSRTKKLTETMSVDTTSLSQVLPPVPKRGMPPAFSLSGSLPETTPHPSETQFESNKAQRLRTNPTQKINGDLFRPLELECPDLTQVETRSQSLPYLGTKVEEEEAYSNQLSSLSLQAPSSPKRVTCQTYSLHAPEGDLRSFMSEQQIRNQDQLRSNPLYEPSRVPGESAAQRRGVMYAEVSKGSAPTTQTEDTYELVPGEATEVQSNTYESLEDMKTKKPKSTWGKNNIKWRNFLKK</sequence>
<feature type="region of interest" description="Disordered" evidence="1">
    <location>
        <begin position="1"/>
        <end position="98"/>
    </location>
</feature>
<feature type="region of interest" description="Disordered" evidence="1">
    <location>
        <begin position="236"/>
        <end position="255"/>
    </location>
</feature>
<protein>
    <submittedName>
        <fullName evidence="2">LOC107381537-like protein</fullName>
    </submittedName>
</protein>
<dbReference type="Proteomes" id="UP000822369">
    <property type="component" value="Chromosome 11"/>
</dbReference>
<feature type="region of interest" description="Disordered" evidence="1">
    <location>
        <begin position="181"/>
        <end position="201"/>
    </location>
</feature>